<sequence>MSEPNEAVFCLDPKGDVEIVLCKPNGQLYKDRVFSTALTMGKPLRQAKRRDVEAWLVPLEEGTPGEEEVLSEATPSEESLREATPSASTPSENEVLSGSPPGSSPSEKAWSTDDHQRTDSRYDLSACAPRHLDRRGKLDMGVLEAVPPVLESGKVAGIRLRASSRHLELASPTLERQLSSQTEDQPGTGPRILIEEWHLGASLTVLSIIHNRHRYVPEKVGLTELANIAVIAEHLECADIIRVFVDRWLFYLTSKPYECDDQTLRVWLYISWVFSLKANFKAVAPRVLDSCEQRLSATGWKIPVLLDDMIENKRVSIFREVLKRLEDLRQSLKAAKDCDLACSAYRLGLLQVYMSSTGLDKLADDFRGHSVGWLGDKLSAFRTPAKCNFRCHLAPVPCKLEVQLRPVIEFTGSQLKSLRLES</sequence>
<evidence type="ECO:0000313" key="2">
    <source>
        <dbReference type="Proteomes" id="UP001163324"/>
    </source>
</evidence>
<organism evidence="1 2">
    <name type="scientific">Trichothecium roseum</name>
    <dbReference type="NCBI Taxonomy" id="47278"/>
    <lineage>
        <taxon>Eukaryota</taxon>
        <taxon>Fungi</taxon>
        <taxon>Dikarya</taxon>
        <taxon>Ascomycota</taxon>
        <taxon>Pezizomycotina</taxon>
        <taxon>Sordariomycetes</taxon>
        <taxon>Hypocreomycetidae</taxon>
        <taxon>Hypocreales</taxon>
        <taxon>Hypocreales incertae sedis</taxon>
        <taxon>Trichothecium</taxon>
    </lineage>
</organism>
<keyword evidence="2" id="KW-1185">Reference proteome</keyword>
<gene>
    <name evidence="1" type="ORF">N3K66_007260</name>
</gene>
<accession>A0ACC0UV64</accession>
<protein>
    <submittedName>
        <fullName evidence="1">Uncharacterized protein</fullName>
    </submittedName>
</protein>
<name>A0ACC0UV64_9HYPO</name>
<evidence type="ECO:0000313" key="1">
    <source>
        <dbReference type="EMBL" id="KAI9897404.1"/>
    </source>
</evidence>
<proteinExistence type="predicted"/>
<dbReference type="Proteomes" id="UP001163324">
    <property type="component" value="Chromosome 7"/>
</dbReference>
<reference evidence="1" key="1">
    <citation type="submission" date="2022-10" db="EMBL/GenBank/DDBJ databases">
        <title>Complete Genome of Trichothecium roseum strain YXFP-22015, a Plant Pathogen Isolated from Citrus.</title>
        <authorList>
            <person name="Wang Y."/>
            <person name="Zhu L."/>
        </authorList>
    </citation>
    <scope>NUCLEOTIDE SEQUENCE</scope>
    <source>
        <strain evidence="1">YXFP-22015</strain>
    </source>
</reference>
<dbReference type="EMBL" id="CM047946">
    <property type="protein sequence ID" value="KAI9897404.1"/>
    <property type="molecule type" value="Genomic_DNA"/>
</dbReference>
<comment type="caution">
    <text evidence="1">The sequence shown here is derived from an EMBL/GenBank/DDBJ whole genome shotgun (WGS) entry which is preliminary data.</text>
</comment>